<dbReference type="Pfam" id="PF00454">
    <property type="entry name" value="PI3_PI4_kinase"/>
    <property type="match status" value="1"/>
</dbReference>
<dbReference type="InterPro" id="IPR045495">
    <property type="entry name" value="PI4K_N"/>
</dbReference>
<dbReference type="Gene3D" id="1.10.1070.11">
    <property type="entry name" value="Phosphatidylinositol 3-/4-kinase, catalytic domain"/>
    <property type="match status" value="1"/>
</dbReference>
<dbReference type="GO" id="GO:0005886">
    <property type="term" value="C:plasma membrane"/>
    <property type="evidence" value="ECO:0007669"/>
    <property type="project" value="TreeGrafter"/>
</dbReference>
<dbReference type="GO" id="GO:0004430">
    <property type="term" value="F:1-phosphatidylinositol 4-kinase activity"/>
    <property type="evidence" value="ECO:0007669"/>
    <property type="project" value="TreeGrafter"/>
</dbReference>
<dbReference type="GO" id="GO:0046854">
    <property type="term" value="P:phosphatidylinositol phosphate biosynthetic process"/>
    <property type="evidence" value="ECO:0007669"/>
    <property type="project" value="InterPro"/>
</dbReference>
<dbReference type="SMART" id="SM00146">
    <property type="entry name" value="PI3Kc"/>
    <property type="match status" value="1"/>
</dbReference>
<evidence type="ECO:0000256" key="4">
    <source>
        <dbReference type="SAM" id="MobiDB-lite"/>
    </source>
</evidence>
<evidence type="ECO:0000256" key="1">
    <source>
        <dbReference type="ARBA" id="ARBA00006209"/>
    </source>
</evidence>
<accession>A0A815ZUF9</accession>
<evidence type="ECO:0000256" key="3">
    <source>
        <dbReference type="ARBA" id="ARBA00022777"/>
    </source>
</evidence>
<gene>
    <name evidence="6" type="ORF">KQP761_LOCUS21052</name>
</gene>
<feature type="region of interest" description="Disordered" evidence="4">
    <location>
        <begin position="1410"/>
        <end position="1432"/>
    </location>
</feature>
<name>A0A815ZUF9_9BILA</name>
<evidence type="ECO:0000313" key="6">
    <source>
        <dbReference type="EMBL" id="CAF1589778.1"/>
    </source>
</evidence>
<dbReference type="OrthoDB" id="10264149at2759"/>
<dbReference type="Proteomes" id="UP000663834">
    <property type="component" value="Unassembled WGS sequence"/>
</dbReference>
<proteinExistence type="inferred from homology"/>
<dbReference type="PANTHER" id="PTHR10048">
    <property type="entry name" value="PHOSPHATIDYLINOSITOL KINASE"/>
    <property type="match status" value="1"/>
</dbReference>
<keyword evidence="2" id="KW-0808">Transferase</keyword>
<dbReference type="Pfam" id="PF19274">
    <property type="entry name" value="PI4K_N"/>
    <property type="match status" value="1"/>
</dbReference>
<dbReference type="InterPro" id="IPR015433">
    <property type="entry name" value="PI3/4_kinase"/>
</dbReference>
<reference evidence="6" key="1">
    <citation type="submission" date="2021-02" db="EMBL/GenBank/DDBJ databases">
        <authorList>
            <person name="Nowell W R."/>
        </authorList>
    </citation>
    <scope>NUCLEOTIDE SEQUENCE</scope>
</reference>
<dbReference type="InterPro" id="IPR036940">
    <property type="entry name" value="PI3/4_kinase_cat_sf"/>
</dbReference>
<keyword evidence="3" id="KW-0418">Kinase</keyword>
<dbReference type="InterPro" id="IPR011009">
    <property type="entry name" value="Kinase-like_dom_sf"/>
</dbReference>
<comment type="caution">
    <text evidence="6">The sequence shown here is derived from an EMBL/GenBank/DDBJ whole genome shotgun (WGS) entry which is preliminary data.</text>
</comment>
<feature type="compositionally biased region" description="Polar residues" evidence="4">
    <location>
        <begin position="1415"/>
        <end position="1427"/>
    </location>
</feature>
<comment type="similarity">
    <text evidence="1">Belongs to the PI3/PI4-kinase family. Type III PI4K subfamily.</text>
</comment>
<dbReference type="InterPro" id="IPR000403">
    <property type="entry name" value="PI3/4_kinase_cat_dom"/>
</dbReference>
<evidence type="ECO:0000313" key="7">
    <source>
        <dbReference type="Proteomes" id="UP000663834"/>
    </source>
</evidence>
<dbReference type="PROSITE" id="PS50290">
    <property type="entry name" value="PI3_4_KINASE_3"/>
    <property type="match status" value="1"/>
</dbReference>
<sequence length="1737" mass="198922">MLLESSHTNILLSFVRSISKSNDPDQLLSYNQRASRLLSSLLKQIRDRIQPDHPVIIDQRLENVLISLAYLAVELTDRSEVRADIVQVLLDFYQEIPNAKYYEVASNNYKHSLPPAEVFSFSFHTALTELASTSEDIQIRDKIMSLVADIIRRIVESIRKAAYDHSKERYRSIYRFEVPFLFGALRSIGRISITDQSLMSQLFPNSFTPCTQSIYIEQAETVNNSTTQVKSPTIAFRPIIPKVLTKNVLSATNENLQNMIHSNTNFFLSATDQQDYSASFNHLASTYRSLSSVDSNDLPIFDNDIPVHSLFFSVTGSTYRRQINASSYMYSERFRVCLTVPILEYLNETLKLIDNRVVKYLDKVAVVEYDSINRTQLYTSSSKFPARHFPYTYFGDILILCIIKLFRDNLELLGRFNERLSAITKSTYLFVQQLIALKLLDLENDEYERNSHRYRTRVDANAAALELLCLSCDDEIEAEKLCTKCAEKFSQESLSIKLLAAQIPLLVTSLEVLSRIAEKHKSLAIYTVRALCDFLTEPSPVLYKLYRHTSLKIDGQERAFFFNEQAKSSKEYRAFQIFEKLRDAAIEGLCKSLFIRLDSDPKCVEALLVQLSARLASGHVNDNSHWMFNIVLLDAAALKRRSSIRDGVNKEKYESLLQTSLVCHNTILTLGHMAITLKDVQHTQQSILARFQQRLGDPPSPLDILIINQIGCMLISSLPQTTYEEILGLFTDIIIDSTYSTYDNTNKNTTTGRRTTKYKVCHSIAPSAFQCIFSYLEDPGLLKDKYGLWTLMTAVGRKSFEIYVDEMKKMPKSPERNKNLEVQCQFFMLKRTHVRAEVREEAKLYLYSLLSKNAFPHLFCNSVVIETLMNIINILSYSLNEDNLHKVTAHHRVPNTNYTIQFVDTHEKRLELYNAFVDFGRTFIEQALMMSPTLLKSCIQQYMLKLEQGKKISNAARQHKGLHVMWEYLSTYSKAADANTTTGGTKLYYRIDFADYMVSLGERCSAVGFVEGLDRNEYRKAITEVKGQMEAAIFNRLNSLDKYKSLQQRRRRMSIVAPISDKGSALDFEERIAIFDSNFRNALFKLTAILVHNVDDSEENEHELRFTAIGGAPNGTPSQKENALDREMVHAMAWLPIKMFTTTVMEGAIECWCWAIIGRPELELLIVEEIYKTWEKIISDRHGLYSIDRPEPSPLAPSEKQELKPKPPSVNPHRIFLKFIEERVFLCMHKADIEMEMLVDLLHKSLSLILENPRAPMTKHIGAVGLRFRFVYLALYLVQSGYLADGVSKFLLREKIYHTAFDYFTVDHHCPTQTHNELRSDIRTLIRFFSLVHGEKKFCNDSPAASNVVLKNNKIVLQQRTDSFLADGSSPISNGLNNEAIDAVSLYGTGKNGGTSGWINALASGSAAPPGLGAQSTLSRKSGTSAKNTDKSNDARVLSRDLLKKRNLLLTLLAYEIERLETFHNPLGRPELQFDQDTQSTYTNWKLYDMNGISNKAWREYGRVDWLISPDLAISLYYTIPKESLRNEIQYLVKSYPLLVRHIPEALCIFTATAENDRQCECGVIECVPNSRSREDIGRNTEVGLFEYFRHVYGKDDSIKFQKIFLVIEIDFGFMFESSPGGNMRFEPDIKLTAEMILIMGDLTAPAFQWFKELCIKGYLALRRYRHHFITLVALMLDTGLPCFRGHTLEQLNARLKPDSSEAEAGRYMHEVINRCAHSLRTRLYDYIQYQQNSIPY</sequence>
<organism evidence="6 7">
    <name type="scientific">Rotaria magnacalcarata</name>
    <dbReference type="NCBI Taxonomy" id="392030"/>
    <lineage>
        <taxon>Eukaryota</taxon>
        <taxon>Metazoa</taxon>
        <taxon>Spiralia</taxon>
        <taxon>Gnathifera</taxon>
        <taxon>Rotifera</taxon>
        <taxon>Eurotatoria</taxon>
        <taxon>Bdelloidea</taxon>
        <taxon>Philodinida</taxon>
        <taxon>Philodinidae</taxon>
        <taxon>Rotaria</taxon>
    </lineage>
</organism>
<evidence type="ECO:0000259" key="5">
    <source>
        <dbReference type="PROSITE" id="PS50290"/>
    </source>
</evidence>
<dbReference type="GO" id="GO:0048015">
    <property type="term" value="P:phosphatidylinositol-mediated signaling"/>
    <property type="evidence" value="ECO:0007669"/>
    <property type="project" value="TreeGrafter"/>
</dbReference>
<dbReference type="GO" id="GO:0005737">
    <property type="term" value="C:cytoplasm"/>
    <property type="evidence" value="ECO:0007669"/>
    <property type="project" value="TreeGrafter"/>
</dbReference>
<evidence type="ECO:0000256" key="2">
    <source>
        <dbReference type="ARBA" id="ARBA00022679"/>
    </source>
</evidence>
<feature type="domain" description="PI3K/PI4K catalytic" evidence="5">
    <location>
        <begin position="1607"/>
        <end position="1721"/>
    </location>
</feature>
<dbReference type="EMBL" id="CAJNOW010010878">
    <property type="protein sequence ID" value="CAF1589778.1"/>
    <property type="molecule type" value="Genomic_DNA"/>
</dbReference>
<feature type="region of interest" description="Disordered" evidence="4">
    <location>
        <begin position="1189"/>
        <end position="1208"/>
    </location>
</feature>
<protein>
    <recommendedName>
        <fullName evidence="5">PI3K/PI4K catalytic domain-containing protein</fullName>
    </recommendedName>
</protein>
<dbReference type="PANTHER" id="PTHR10048:SF15">
    <property type="entry name" value="PHOSPHATIDYLINOSITOL 4-KINASE ALPHA"/>
    <property type="match status" value="1"/>
</dbReference>
<dbReference type="SUPFAM" id="SSF56112">
    <property type="entry name" value="Protein kinase-like (PK-like)"/>
    <property type="match status" value="1"/>
</dbReference>